<keyword evidence="3" id="KW-1185">Reference proteome</keyword>
<accession>A0ABT6VXJ3</accession>
<dbReference type="RefSeq" id="WP_271325807.1">
    <property type="nucleotide sequence ID" value="NZ_JAAGKO020000012.1"/>
</dbReference>
<dbReference type="PANTHER" id="PTHR46832:SF1">
    <property type="entry name" value="5'-METHYLTHIOADENOSINE_S-ADENOSYLHOMOCYSTEINE NUCLEOSIDASE"/>
    <property type="match status" value="1"/>
</dbReference>
<evidence type="ECO:0000313" key="2">
    <source>
        <dbReference type="EMBL" id="MDI5963210.1"/>
    </source>
</evidence>
<evidence type="ECO:0000259" key="1">
    <source>
        <dbReference type="Pfam" id="PF01048"/>
    </source>
</evidence>
<name>A0ABT6VXJ3_9ACTN</name>
<dbReference type="InterPro" id="IPR000845">
    <property type="entry name" value="Nucleoside_phosphorylase_d"/>
</dbReference>
<dbReference type="EMBL" id="JAAGKO020000012">
    <property type="protein sequence ID" value="MDI5963210.1"/>
    <property type="molecule type" value="Genomic_DNA"/>
</dbReference>
<reference evidence="2 3" key="1">
    <citation type="submission" date="2023-05" db="EMBL/GenBank/DDBJ databases">
        <title>Streptantibioticus silvisoli sp. nov., acidotolerant actinomycetes 1 from pine litter.</title>
        <authorList>
            <person name="Swiecimska M."/>
            <person name="Golinska P."/>
            <person name="Sangal V."/>
            <person name="Wachnowicz B."/>
            <person name="Goodfellow M."/>
        </authorList>
    </citation>
    <scope>NUCLEOTIDE SEQUENCE [LARGE SCALE GENOMIC DNA]</scope>
    <source>
        <strain evidence="2 3">SL54</strain>
    </source>
</reference>
<dbReference type="InterPro" id="IPR035994">
    <property type="entry name" value="Nucleoside_phosphorylase_sf"/>
</dbReference>
<dbReference type="Proteomes" id="UP001156398">
    <property type="component" value="Unassembled WGS sequence"/>
</dbReference>
<dbReference type="PANTHER" id="PTHR46832">
    <property type="entry name" value="5'-METHYLTHIOADENOSINE/S-ADENOSYLHOMOCYSTEINE NUCLEOSIDASE"/>
    <property type="match status" value="1"/>
</dbReference>
<gene>
    <name evidence="2" type="ORF">POF43_010900</name>
</gene>
<dbReference type="Pfam" id="PF01048">
    <property type="entry name" value="PNP_UDP_1"/>
    <property type="match status" value="1"/>
</dbReference>
<sequence>MDPSPGTAPRTRPAEHAGAAAAPGPLLVVCALGVERYALRAADRAGPAVALLRAGMGPRRAGDAVTGALVRDGRPAAAVLVTGFCAGLAPGVLPGDVVVDDRSDAAAVLAAAARHAVTPVAARRPVTVHTGRVAGADHVVRGAERAALAASGALAVDMESEAVRLAALAVGDRPVAAVRVVVDTPQYELLRPATLRNGYTAYRVLRSLVPAFLDWHRSSQLPWR</sequence>
<protein>
    <submittedName>
        <fullName evidence="2">1-hydroxy-2-methyl-2-butenyl 4-diphosphate reductase</fullName>
    </submittedName>
</protein>
<feature type="domain" description="Nucleoside phosphorylase" evidence="1">
    <location>
        <begin position="46"/>
        <end position="185"/>
    </location>
</feature>
<comment type="caution">
    <text evidence="2">The sequence shown here is derived from an EMBL/GenBank/DDBJ whole genome shotgun (WGS) entry which is preliminary data.</text>
</comment>
<proteinExistence type="predicted"/>
<dbReference type="Gene3D" id="3.40.50.1580">
    <property type="entry name" value="Nucleoside phosphorylase domain"/>
    <property type="match status" value="1"/>
</dbReference>
<organism evidence="2 3">
    <name type="scientific">Streptantibioticus silvisoli</name>
    <dbReference type="NCBI Taxonomy" id="2705255"/>
    <lineage>
        <taxon>Bacteria</taxon>
        <taxon>Bacillati</taxon>
        <taxon>Actinomycetota</taxon>
        <taxon>Actinomycetes</taxon>
        <taxon>Kitasatosporales</taxon>
        <taxon>Streptomycetaceae</taxon>
        <taxon>Streptantibioticus</taxon>
    </lineage>
</organism>
<dbReference type="SUPFAM" id="SSF53167">
    <property type="entry name" value="Purine and uridine phosphorylases"/>
    <property type="match status" value="1"/>
</dbReference>
<evidence type="ECO:0000313" key="3">
    <source>
        <dbReference type="Proteomes" id="UP001156398"/>
    </source>
</evidence>